<reference evidence="2" key="1">
    <citation type="submission" date="2022-01" db="EMBL/GenBank/DDBJ databases">
        <title>Gillisia lutea sp. nov., isolated from marine plastic residues from the Malvarosa beach (Valencia, Spain).</title>
        <authorList>
            <person name="Vidal-Verdu A."/>
            <person name="Molina-Menor E."/>
            <person name="Satari L."/>
            <person name="Pascual J."/>
            <person name="Pereto J."/>
            <person name="Porcar M."/>
        </authorList>
    </citation>
    <scope>NUCLEOTIDE SEQUENCE</scope>
    <source>
        <strain evidence="2">M10.2A</strain>
    </source>
</reference>
<dbReference type="PROSITE" id="PS50983">
    <property type="entry name" value="FE_B12_PBP"/>
    <property type="match status" value="1"/>
</dbReference>
<sequence>MKSILYFFLVISLLSCKTDKKQMDTSNPEGDTLAIKYAKGFSITQFDGYKILNVKNAWPDSDKDYTYLLVIDENKVPENLNYDSKISIPVKKIVVTSTTHIPSLEALNEEKSLVGFPGLQYISSKKTRTRIEKNELTELGTNEAINTEIVLALKPDVLIGFSIEGNNKTYDTFKKSGIPVVFNGDWMEESPLGKAEWIKFFGAFYNKTEMASLLFKKIDIGYKKAKKLAATAESSPQVLSGSMYKDQWYVPYGNSWQAQFIKDANASYIYSDTHGNGSIALAFETVLSDAQHAEFWVAPGQFTSFSQLDDASLHYKQFTAVKNKKVYTYSNSLGETGGVLYYELGPNRPDLVLKDLIAIFHPELLPDYKTTFFKPLE</sequence>
<dbReference type="Proteomes" id="UP001179363">
    <property type="component" value="Unassembled WGS sequence"/>
</dbReference>
<gene>
    <name evidence="2" type="ORF">L1I30_08875</name>
</gene>
<dbReference type="EMBL" id="JAKGTH010000008">
    <property type="protein sequence ID" value="MCF4101776.1"/>
    <property type="molecule type" value="Genomic_DNA"/>
</dbReference>
<accession>A0ABS9EJZ4</accession>
<dbReference type="PROSITE" id="PS51257">
    <property type="entry name" value="PROKAR_LIPOPROTEIN"/>
    <property type="match status" value="1"/>
</dbReference>
<dbReference type="SUPFAM" id="SSF53807">
    <property type="entry name" value="Helical backbone' metal receptor"/>
    <property type="match status" value="1"/>
</dbReference>
<dbReference type="RefSeq" id="WP_236133923.1">
    <property type="nucleotide sequence ID" value="NZ_JAKGTH010000008.1"/>
</dbReference>
<evidence type="ECO:0000313" key="3">
    <source>
        <dbReference type="Proteomes" id="UP001179363"/>
    </source>
</evidence>
<name>A0ABS9EJZ4_9FLAO</name>
<dbReference type="PANTHER" id="PTHR30535:SF34">
    <property type="entry name" value="MOLYBDATE-BINDING PROTEIN MOLA"/>
    <property type="match status" value="1"/>
</dbReference>
<feature type="domain" description="Fe/B12 periplasmic-binding" evidence="1">
    <location>
        <begin position="92"/>
        <end position="364"/>
    </location>
</feature>
<dbReference type="Gene3D" id="3.40.50.1980">
    <property type="entry name" value="Nitrogenase molybdenum iron protein domain"/>
    <property type="match status" value="2"/>
</dbReference>
<protein>
    <submittedName>
        <fullName evidence="2">ABC transporter substrate-binding protein</fullName>
    </submittedName>
</protein>
<evidence type="ECO:0000259" key="1">
    <source>
        <dbReference type="PROSITE" id="PS50983"/>
    </source>
</evidence>
<dbReference type="Pfam" id="PF01497">
    <property type="entry name" value="Peripla_BP_2"/>
    <property type="match status" value="1"/>
</dbReference>
<organism evidence="2 3">
    <name type="scientific">Gillisia lutea</name>
    <dbReference type="NCBI Taxonomy" id="2909668"/>
    <lineage>
        <taxon>Bacteria</taxon>
        <taxon>Pseudomonadati</taxon>
        <taxon>Bacteroidota</taxon>
        <taxon>Flavobacteriia</taxon>
        <taxon>Flavobacteriales</taxon>
        <taxon>Flavobacteriaceae</taxon>
        <taxon>Gillisia</taxon>
    </lineage>
</organism>
<proteinExistence type="predicted"/>
<dbReference type="InterPro" id="IPR002491">
    <property type="entry name" value="ABC_transptr_periplasmic_BD"/>
</dbReference>
<evidence type="ECO:0000313" key="2">
    <source>
        <dbReference type="EMBL" id="MCF4101776.1"/>
    </source>
</evidence>
<keyword evidence="3" id="KW-1185">Reference proteome</keyword>
<dbReference type="PANTHER" id="PTHR30535">
    <property type="entry name" value="VITAMIN B12-BINDING PROTEIN"/>
    <property type="match status" value="1"/>
</dbReference>
<dbReference type="InterPro" id="IPR050902">
    <property type="entry name" value="ABC_Transporter_SBP"/>
</dbReference>
<comment type="caution">
    <text evidence="2">The sequence shown here is derived from an EMBL/GenBank/DDBJ whole genome shotgun (WGS) entry which is preliminary data.</text>
</comment>